<comment type="caution">
    <text evidence="1">The sequence shown here is derived from an EMBL/GenBank/DDBJ whole genome shotgun (WGS) entry which is preliminary data.</text>
</comment>
<dbReference type="Proteomes" id="UP000886653">
    <property type="component" value="Unassembled WGS sequence"/>
</dbReference>
<accession>A0A9P6T856</accession>
<keyword evidence="2" id="KW-1185">Reference proteome</keyword>
<dbReference type="AlphaFoldDB" id="A0A9P6T856"/>
<evidence type="ECO:0000313" key="1">
    <source>
        <dbReference type="EMBL" id="KAG0142194.1"/>
    </source>
</evidence>
<organism evidence="1 2">
    <name type="scientific">Cronartium quercuum f. sp. fusiforme G11</name>
    <dbReference type="NCBI Taxonomy" id="708437"/>
    <lineage>
        <taxon>Eukaryota</taxon>
        <taxon>Fungi</taxon>
        <taxon>Dikarya</taxon>
        <taxon>Basidiomycota</taxon>
        <taxon>Pucciniomycotina</taxon>
        <taxon>Pucciniomycetes</taxon>
        <taxon>Pucciniales</taxon>
        <taxon>Coleosporiaceae</taxon>
        <taxon>Cronartium</taxon>
    </lineage>
</organism>
<sequence>MLCDTVLNKDHPEEWTIGELFIIIGRCPNVKSLGIHIPIIHEGNQALRQAYSKEFVAMTISLLTLISNFRELRHFEWGSDLNTSTPSTQRFYFLEQSVSTLNKRLPMIKSISASHISKSSEKKICGIQPVAAWNT</sequence>
<gene>
    <name evidence="1" type="ORF">CROQUDRAFT_243296</name>
</gene>
<evidence type="ECO:0000313" key="2">
    <source>
        <dbReference type="Proteomes" id="UP000886653"/>
    </source>
</evidence>
<protein>
    <submittedName>
        <fullName evidence="1">Uncharacterized protein</fullName>
    </submittedName>
</protein>
<proteinExistence type="predicted"/>
<name>A0A9P6T856_9BASI</name>
<dbReference type="EMBL" id="MU167356">
    <property type="protein sequence ID" value="KAG0142194.1"/>
    <property type="molecule type" value="Genomic_DNA"/>
</dbReference>
<reference evidence="1" key="1">
    <citation type="submission" date="2013-11" db="EMBL/GenBank/DDBJ databases">
        <title>Genome sequence of the fusiform rust pathogen reveals effectors for host alternation and coevolution with pine.</title>
        <authorList>
            <consortium name="DOE Joint Genome Institute"/>
            <person name="Smith K."/>
            <person name="Pendleton A."/>
            <person name="Kubisiak T."/>
            <person name="Anderson C."/>
            <person name="Salamov A."/>
            <person name="Aerts A."/>
            <person name="Riley R."/>
            <person name="Clum A."/>
            <person name="Lindquist E."/>
            <person name="Ence D."/>
            <person name="Campbell M."/>
            <person name="Kronenberg Z."/>
            <person name="Feau N."/>
            <person name="Dhillon B."/>
            <person name="Hamelin R."/>
            <person name="Burleigh J."/>
            <person name="Smith J."/>
            <person name="Yandell M."/>
            <person name="Nelson C."/>
            <person name="Grigoriev I."/>
            <person name="Davis J."/>
        </authorList>
    </citation>
    <scope>NUCLEOTIDE SEQUENCE</scope>
    <source>
        <strain evidence="1">G11</strain>
    </source>
</reference>